<accession>A0AAV7TUH8</accession>
<keyword evidence="3" id="KW-1185">Reference proteome</keyword>
<reference evidence="2" key="1">
    <citation type="journal article" date="2022" name="bioRxiv">
        <title>Sequencing and chromosome-scale assembly of the giantPleurodeles waltlgenome.</title>
        <authorList>
            <person name="Brown T."/>
            <person name="Elewa A."/>
            <person name="Iarovenko S."/>
            <person name="Subramanian E."/>
            <person name="Araus A.J."/>
            <person name="Petzold A."/>
            <person name="Susuki M."/>
            <person name="Suzuki K.-i.T."/>
            <person name="Hayashi T."/>
            <person name="Toyoda A."/>
            <person name="Oliveira C."/>
            <person name="Osipova E."/>
            <person name="Leigh N.D."/>
            <person name="Simon A."/>
            <person name="Yun M.H."/>
        </authorList>
    </citation>
    <scope>NUCLEOTIDE SEQUENCE</scope>
    <source>
        <strain evidence="2">20211129_DDA</strain>
        <tissue evidence="2">Liver</tissue>
    </source>
</reference>
<sequence length="92" mass="9683">MGAAPWPLGARQAAAPGQPAPDCSYRVSDTASIPGPVLTGPRSQPDRWLQTEGEPRLPAVFKRMPAPFGGAGLILGNGKQNQSVKLKGFQNF</sequence>
<evidence type="ECO:0000313" key="3">
    <source>
        <dbReference type="Proteomes" id="UP001066276"/>
    </source>
</evidence>
<dbReference type="AlphaFoldDB" id="A0AAV7TUH8"/>
<feature type="region of interest" description="Disordered" evidence="1">
    <location>
        <begin position="1"/>
        <end position="24"/>
    </location>
</feature>
<dbReference type="Proteomes" id="UP001066276">
    <property type="component" value="Chromosome 3_2"/>
</dbReference>
<organism evidence="2 3">
    <name type="scientific">Pleurodeles waltl</name>
    <name type="common">Iberian ribbed newt</name>
    <dbReference type="NCBI Taxonomy" id="8319"/>
    <lineage>
        <taxon>Eukaryota</taxon>
        <taxon>Metazoa</taxon>
        <taxon>Chordata</taxon>
        <taxon>Craniata</taxon>
        <taxon>Vertebrata</taxon>
        <taxon>Euteleostomi</taxon>
        <taxon>Amphibia</taxon>
        <taxon>Batrachia</taxon>
        <taxon>Caudata</taxon>
        <taxon>Salamandroidea</taxon>
        <taxon>Salamandridae</taxon>
        <taxon>Pleurodelinae</taxon>
        <taxon>Pleurodeles</taxon>
    </lineage>
</organism>
<protein>
    <submittedName>
        <fullName evidence="2">Uncharacterized protein</fullName>
    </submittedName>
</protein>
<evidence type="ECO:0000256" key="1">
    <source>
        <dbReference type="SAM" id="MobiDB-lite"/>
    </source>
</evidence>
<gene>
    <name evidence="2" type="ORF">NDU88_004552</name>
</gene>
<dbReference type="EMBL" id="JANPWB010000006">
    <property type="protein sequence ID" value="KAJ1179318.1"/>
    <property type="molecule type" value="Genomic_DNA"/>
</dbReference>
<comment type="caution">
    <text evidence="2">The sequence shown here is derived from an EMBL/GenBank/DDBJ whole genome shotgun (WGS) entry which is preliminary data.</text>
</comment>
<name>A0AAV7TUH8_PLEWA</name>
<proteinExistence type="predicted"/>
<feature type="compositionally biased region" description="Low complexity" evidence="1">
    <location>
        <begin position="7"/>
        <end position="21"/>
    </location>
</feature>
<evidence type="ECO:0000313" key="2">
    <source>
        <dbReference type="EMBL" id="KAJ1179318.1"/>
    </source>
</evidence>